<feature type="chain" id="PRO_5012805586" description="Lipoprotein" evidence="1">
    <location>
        <begin position="28"/>
        <end position="170"/>
    </location>
</feature>
<feature type="signal peptide" evidence="1">
    <location>
        <begin position="1"/>
        <end position="27"/>
    </location>
</feature>
<reference evidence="3" key="1">
    <citation type="submission" date="2017-06" db="EMBL/GenBank/DDBJ databases">
        <authorList>
            <person name="Varghese N."/>
            <person name="Submissions S."/>
        </authorList>
    </citation>
    <scope>NUCLEOTIDE SEQUENCE [LARGE SCALE GENOMIC DNA]</scope>
    <source>
        <strain evidence="3">LNB2</strain>
    </source>
</reference>
<name>A0A239F4P5_9SPHN</name>
<proteinExistence type="predicted"/>
<keyword evidence="1" id="KW-0732">Signal</keyword>
<evidence type="ECO:0000313" key="2">
    <source>
        <dbReference type="EMBL" id="SNS52000.1"/>
    </source>
</evidence>
<keyword evidence="3" id="KW-1185">Reference proteome</keyword>
<protein>
    <recommendedName>
        <fullName evidence="4">Lipoprotein</fullName>
    </recommendedName>
</protein>
<evidence type="ECO:0000256" key="1">
    <source>
        <dbReference type="SAM" id="SignalP"/>
    </source>
</evidence>
<sequence length="170" mass="17039">MAGSSLPIRAALTVSAVLLLAGCVAPAPPPAPPPPPAPVAPPPAPAVPWEDAPLTPGTWTYAGGTARFGVAGQAPLASLACDAASRSLILSRHGTGATAAAIQVTTSYGRRQLAGAASTTGVSARIAGSDGLGDWMAYSRGRIRLDVAGQPPLTLPSWAEISRVVDDCRK</sequence>
<dbReference type="EMBL" id="FZOS01000008">
    <property type="protein sequence ID" value="SNS52000.1"/>
    <property type="molecule type" value="Genomic_DNA"/>
</dbReference>
<accession>A0A239F4P5</accession>
<dbReference type="OrthoDB" id="7629232at2"/>
<evidence type="ECO:0000313" key="3">
    <source>
        <dbReference type="Proteomes" id="UP000198281"/>
    </source>
</evidence>
<dbReference type="Proteomes" id="UP000198281">
    <property type="component" value="Unassembled WGS sequence"/>
</dbReference>
<organism evidence="2 3">
    <name type="scientific">Edaphosphingomonas laterariae</name>
    <dbReference type="NCBI Taxonomy" id="861865"/>
    <lineage>
        <taxon>Bacteria</taxon>
        <taxon>Pseudomonadati</taxon>
        <taxon>Pseudomonadota</taxon>
        <taxon>Alphaproteobacteria</taxon>
        <taxon>Sphingomonadales</taxon>
        <taxon>Rhizorhabdaceae</taxon>
        <taxon>Edaphosphingomonas</taxon>
    </lineage>
</organism>
<dbReference type="AlphaFoldDB" id="A0A239F4P5"/>
<evidence type="ECO:0008006" key="4">
    <source>
        <dbReference type="Google" id="ProtNLM"/>
    </source>
</evidence>
<gene>
    <name evidence="2" type="ORF">SAMN06295912_10867</name>
</gene>